<reference evidence="2" key="1">
    <citation type="journal article" date="2014" name="Int. J. Syst. Evol. Microbiol.">
        <title>Complete genome sequence of Corynebacterium casei LMG S-19264T (=DSM 44701T), isolated from a smear-ripened cheese.</title>
        <authorList>
            <consortium name="US DOE Joint Genome Institute (JGI-PGF)"/>
            <person name="Walter F."/>
            <person name="Albersmeier A."/>
            <person name="Kalinowski J."/>
            <person name="Ruckert C."/>
        </authorList>
    </citation>
    <scope>NUCLEOTIDE SEQUENCE</scope>
    <source>
        <strain evidence="2">KCTC 42097</strain>
    </source>
</reference>
<keyword evidence="1" id="KW-1133">Transmembrane helix</keyword>
<keyword evidence="3" id="KW-1185">Reference proteome</keyword>
<evidence type="ECO:0008006" key="4">
    <source>
        <dbReference type="Google" id="ProtNLM"/>
    </source>
</evidence>
<sequence>MKALFALAAILFAAGIFVFVKFLFEPAARTVEGDLVEPSTLLPLSFFLCSSAVIALTFGLVFKIKQRADREI</sequence>
<protein>
    <recommendedName>
        <fullName evidence="4">DUF3955 domain-containing protein</fullName>
    </recommendedName>
</protein>
<feature type="transmembrane region" description="Helical" evidence="1">
    <location>
        <begin position="42"/>
        <end position="62"/>
    </location>
</feature>
<keyword evidence="1" id="KW-0472">Membrane</keyword>
<evidence type="ECO:0000313" key="3">
    <source>
        <dbReference type="Proteomes" id="UP000641137"/>
    </source>
</evidence>
<keyword evidence="1" id="KW-0812">Transmembrane</keyword>
<proteinExistence type="predicted"/>
<organism evidence="2 3">
    <name type="scientific">Limoniibacter endophyticus</name>
    <dbReference type="NCBI Taxonomy" id="1565040"/>
    <lineage>
        <taxon>Bacteria</taxon>
        <taxon>Pseudomonadati</taxon>
        <taxon>Pseudomonadota</taxon>
        <taxon>Alphaproteobacteria</taxon>
        <taxon>Hyphomicrobiales</taxon>
        <taxon>Bartonellaceae</taxon>
        <taxon>Limoniibacter</taxon>
    </lineage>
</organism>
<accession>A0A8J3GGU1</accession>
<gene>
    <name evidence="2" type="ORF">GCM10010136_24180</name>
</gene>
<reference evidence="2" key="2">
    <citation type="submission" date="2020-09" db="EMBL/GenBank/DDBJ databases">
        <authorList>
            <person name="Sun Q."/>
            <person name="Kim S."/>
        </authorList>
    </citation>
    <scope>NUCLEOTIDE SEQUENCE</scope>
    <source>
        <strain evidence="2">KCTC 42097</strain>
    </source>
</reference>
<dbReference type="RefSeq" id="WP_189490507.1">
    <property type="nucleotide sequence ID" value="NZ_BMZO01000008.1"/>
</dbReference>
<dbReference type="AlphaFoldDB" id="A0A8J3GGU1"/>
<comment type="caution">
    <text evidence="2">The sequence shown here is derived from an EMBL/GenBank/DDBJ whole genome shotgun (WGS) entry which is preliminary data.</text>
</comment>
<evidence type="ECO:0000313" key="2">
    <source>
        <dbReference type="EMBL" id="GHC74886.1"/>
    </source>
</evidence>
<dbReference type="EMBL" id="BMZO01000008">
    <property type="protein sequence ID" value="GHC74886.1"/>
    <property type="molecule type" value="Genomic_DNA"/>
</dbReference>
<evidence type="ECO:0000256" key="1">
    <source>
        <dbReference type="SAM" id="Phobius"/>
    </source>
</evidence>
<name>A0A8J3GGU1_9HYPH</name>
<dbReference type="Proteomes" id="UP000641137">
    <property type="component" value="Unassembled WGS sequence"/>
</dbReference>